<dbReference type="InterPro" id="IPR038717">
    <property type="entry name" value="Tc1-like_DDE_dom"/>
</dbReference>
<dbReference type="Pfam" id="PF13551">
    <property type="entry name" value="HTH_29"/>
    <property type="match status" value="1"/>
</dbReference>
<organism evidence="3 4">
    <name type="scientific">Littorina saxatilis</name>
    <dbReference type="NCBI Taxonomy" id="31220"/>
    <lineage>
        <taxon>Eukaryota</taxon>
        <taxon>Metazoa</taxon>
        <taxon>Spiralia</taxon>
        <taxon>Lophotrochozoa</taxon>
        <taxon>Mollusca</taxon>
        <taxon>Gastropoda</taxon>
        <taxon>Caenogastropoda</taxon>
        <taxon>Littorinimorpha</taxon>
        <taxon>Littorinoidea</taxon>
        <taxon>Littorinidae</taxon>
        <taxon>Littorina</taxon>
    </lineage>
</organism>
<feature type="domain" description="Tc1-like transposase DDE" evidence="2">
    <location>
        <begin position="150"/>
        <end position="294"/>
    </location>
</feature>
<dbReference type="InterPro" id="IPR036397">
    <property type="entry name" value="RNaseH_sf"/>
</dbReference>
<protein>
    <recommendedName>
        <fullName evidence="5">Transposase</fullName>
    </recommendedName>
</protein>
<feature type="domain" description="Transposase Tc1-like" evidence="1">
    <location>
        <begin position="69"/>
        <end position="139"/>
    </location>
</feature>
<sequence>MVGRQKLSLLDRGRAIGWFQDGVGVREIARRFLVSPSVITRLRQRFQATGLVQDRPRPGRRKKTTAREDRFITRQAQTVRTSTANRIRRQLRAATNTNVSTQTVRNRLHAAQYHARRPSKRPKLTLVHKRARRVWSRRHILWTRQQWAVVLFTDESRYSLEHNDGRVRVWRRQGERYNDDCIQQVTAHGGGSIMVWGGISAHHRTPLYLIQGRLNAQRYRDEILRRFAVPTLQQIGAHSVYMDDNATPHRARLVNAFLQQAGVVRMDWPSCSPDLNPIENFWDALERRVHDNHPPPQNLQQLWGFLQAEWQAAPQANLRRLVESMRHRCTECLANRGGSTHY</sequence>
<evidence type="ECO:0000313" key="3">
    <source>
        <dbReference type="EMBL" id="KAK7087939.1"/>
    </source>
</evidence>
<dbReference type="GO" id="GO:0003677">
    <property type="term" value="F:DNA binding"/>
    <property type="evidence" value="ECO:0007669"/>
    <property type="project" value="InterPro"/>
</dbReference>
<name>A0AAN9AJI4_9CAEN</name>
<evidence type="ECO:0008006" key="5">
    <source>
        <dbReference type="Google" id="ProtNLM"/>
    </source>
</evidence>
<dbReference type="InterPro" id="IPR047655">
    <property type="entry name" value="Transpos_IS630-like"/>
</dbReference>
<dbReference type="Pfam" id="PF13358">
    <property type="entry name" value="DDE_3"/>
    <property type="match status" value="1"/>
</dbReference>
<evidence type="ECO:0000259" key="2">
    <source>
        <dbReference type="Pfam" id="PF13358"/>
    </source>
</evidence>
<proteinExistence type="predicted"/>
<evidence type="ECO:0000259" key="1">
    <source>
        <dbReference type="Pfam" id="PF01498"/>
    </source>
</evidence>
<dbReference type="GO" id="GO:0015074">
    <property type="term" value="P:DNA integration"/>
    <property type="evidence" value="ECO:0007669"/>
    <property type="project" value="InterPro"/>
</dbReference>
<comment type="caution">
    <text evidence="3">The sequence shown here is derived from an EMBL/GenBank/DDBJ whole genome shotgun (WGS) entry which is preliminary data.</text>
</comment>
<dbReference type="InterPro" id="IPR052338">
    <property type="entry name" value="Transposase_5"/>
</dbReference>
<dbReference type="GO" id="GO:0006313">
    <property type="term" value="P:DNA transposition"/>
    <property type="evidence" value="ECO:0007669"/>
    <property type="project" value="InterPro"/>
</dbReference>
<dbReference type="EMBL" id="JBAMIC010004070">
    <property type="protein sequence ID" value="KAK7087939.1"/>
    <property type="molecule type" value="Genomic_DNA"/>
</dbReference>
<keyword evidence="4" id="KW-1185">Reference proteome</keyword>
<dbReference type="InterPro" id="IPR009057">
    <property type="entry name" value="Homeodomain-like_sf"/>
</dbReference>
<reference evidence="3 4" key="1">
    <citation type="submission" date="2024-02" db="EMBL/GenBank/DDBJ databases">
        <title>Chromosome-scale genome assembly of the rough periwinkle Littorina saxatilis.</title>
        <authorList>
            <person name="De Jode A."/>
            <person name="Faria R."/>
            <person name="Formenti G."/>
            <person name="Sims Y."/>
            <person name="Smith T.P."/>
            <person name="Tracey A."/>
            <person name="Wood J.M.D."/>
            <person name="Zagrodzka Z.B."/>
            <person name="Johannesson K."/>
            <person name="Butlin R.K."/>
            <person name="Leder E.H."/>
        </authorList>
    </citation>
    <scope>NUCLEOTIDE SEQUENCE [LARGE SCALE GENOMIC DNA]</scope>
    <source>
        <strain evidence="3">Snail1</strain>
        <tissue evidence="3">Muscle</tissue>
    </source>
</reference>
<dbReference type="SUPFAM" id="SSF46689">
    <property type="entry name" value="Homeodomain-like"/>
    <property type="match status" value="1"/>
</dbReference>
<dbReference type="Pfam" id="PF01498">
    <property type="entry name" value="HTH_Tnp_Tc3_2"/>
    <property type="match status" value="1"/>
</dbReference>
<dbReference type="AlphaFoldDB" id="A0AAN9AJI4"/>
<evidence type="ECO:0000313" key="4">
    <source>
        <dbReference type="Proteomes" id="UP001374579"/>
    </source>
</evidence>
<dbReference type="PANTHER" id="PTHR23022">
    <property type="entry name" value="TRANSPOSABLE ELEMENT-RELATED"/>
    <property type="match status" value="1"/>
</dbReference>
<accession>A0AAN9AJI4</accession>
<dbReference type="Proteomes" id="UP001374579">
    <property type="component" value="Unassembled WGS sequence"/>
</dbReference>
<dbReference type="NCBIfam" id="NF033545">
    <property type="entry name" value="transpos_IS630"/>
    <property type="match status" value="1"/>
</dbReference>
<dbReference type="InterPro" id="IPR002492">
    <property type="entry name" value="Transposase_Tc1-like"/>
</dbReference>
<dbReference type="Gene3D" id="3.30.420.10">
    <property type="entry name" value="Ribonuclease H-like superfamily/Ribonuclease H"/>
    <property type="match status" value="1"/>
</dbReference>
<dbReference type="PANTHER" id="PTHR23022:SF135">
    <property type="entry name" value="SI:DKEY-77F5.3"/>
    <property type="match status" value="1"/>
</dbReference>
<gene>
    <name evidence="3" type="ORF">V1264_021928</name>
</gene>